<organism evidence="1 2">
    <name type="scientific">Xylanibacter ruminicola</name>
    <name type="common">Prevotella ruminicola</name>
    <dbReference type="NCBI Taxonomy" id="839"/>
    <lineage>
        <taxon>Bacteria</taxon>
        <taxon>Pseudomonadati</taxon>
        <taxon>Bacteroidota</taxon>
        <taxon>Bacteroidia</taxon>
        <taxon>Bacteroidales</taxon>
        <taxon>Prevotellaceae</taxon>
        <taxon>Xylanibacter</taxon>
    </lineage>
</organism>
<evidence type="ECO:0000313" key="2">
    <source>
        <dbReference type="Proteomes" id="UP000236735"/>
    </source>
</evidence>
<protein>
    <submittedName>
        <fullName evidence="1">Uncharacterized protein</fullName>
    </submittedName>
</protein>
<dbReference type="AlphaFoldDB" id="A0A1H5VU32"/>
<sequence length="274" mass="32912">MNIIQRNFFRLIRSGAFNTTEHIEPMSVYKWERLMQLTIMHQVVPYVYEGLQRCKNQFFLKQTDYQWREWLKLKQDAERMINDDEGDEFLRADHLTNPLLNRQLQNILDDEHSDTISRKLLLLILRIVRHILNEGMPVSQLVELGRFLQNEGEHVDKDVFRKWISKLKLSQMCQLEGEFLVLLFGFKKDDVFFLEDKQNKHIEEIAQELIDFTNTRSQDWYFSQDSDSIFVHNSNTTAMFSHVKRSARYFRYYPSESLTNFFASFVHSLSHIEE</sequence>
<name>A0A1H5VU32_XYLRU</name>
<accession>A0A1H5VU32</accession>
<dbReference type="Proteomes" id="UP000236735">
    <property type="component" value="Unassembled WGS sequence"/>
</dbReference>
<reference evidence="1 2" key="1">
    <citation type="submission" date="2016-10" db="EMBL/GenBank/DDBJ databases">
        <authorList>
            <person name="de Groot N.N."/>
        </authorList>
    </citation>
    <scope>NUCLEOTIDE SEQUENCE [LARGE SCALE GENOMIC DNA]</scope>
    <source>
        <strain evidence="1 2">AR32</strain>
    </source>
</reference>
<dbReference type="EMBL" id="FNUV01000005">
    <property type="protein sequence ID" value="SEF90740.1"/>
    <property type="molecule type" value="Genomic_DNA"/>
</dbReference>
<gene>
    <name evidence="1" type="ORF">SAMN05216354_2047</name>
</gene>
<evidence type="ECO:0000313" key="1">
    <source>
        <dbReference type="EMBL" id="SEF90740.1"/>
    </source>
</evidence>
<proteinExistence type="predicted"/>
<dbReference type="RefSeq" id="WP_146063145.1">
    <property type="nucleotide sequence ID" value="NZ_FNUV01000005.1"/>
</dbReference>